<dbReference type="EMBL" id="CAXAMN010023317">
    <property type="protein sequence ID" value="CAK9076750.1"/>
    <property type="molecule type" value="Genomic_DNA"/>
</dbReference>
<feature type="region of interest" description="Disordered" evidence="1">
    <location>
        <begin position="1033"/>
        <end position="1062"/>
    </location>
</feature>
<keyword evidence="3" id="KW-1185">Reference proteome</keyword>
<organism evidence="2 3">
    <name type="scientific">Durusdinium trenchii</name>
    <dbReference type="NCBI Taxonomy" id="1381693"/>
    <lineage>
        <taxon>Eukaryota</taxon>
        <taxon>Sar</taxon>
        <taxon>Alveolata</taxon>
        <taxon>Dinophyceae</taxon>
        <taxon>Suessiales</taxon>
        <taxon>Symbiodiniaceae</taxon>
        <taxon>Durusdinium</taxon>
    </lineage>
</organism>
<protein>
    <submittedName>
        <fullName evidence="2">Uncharacterized protein</fullName>
    </submittedName>
</protein>
<name>A0ABP0PL46_9DINO</name>
<reference evidence="2 3" key="1">
    <citation type="submission" date="2024-02" db="EMBL/GenBank/DDBJ databases">
        <authorList>
            <person name="Chen Y."/>
            <person name="Shah S."/>
            <person name="Dougan E. K."/>
            <person name="Thang M."/>
            <person name="Chan C."/>
        </authorList>
    </citation>
    <scope>NUCLEOTIDE SEQUENCE [LARGE SCALE GENOMIC DNA]</scope>
</reference>
<evidence type="ECO:0000256" key="1">
    <source>
        <dbReference type="SAM" id="MobiDB-lite"/>
    </source>
</evidence>
<evidence type="ECO:0000313" key="3">
    <source>
        <dbReference type="Proteomes" id="UP001642484"/>
    </source>
</evidence>
<accession>A0ABP0PL46</accession>
<feature type="compositionally biased region" description="Low complexity" evidence="1">
    <location>
        <begin position="1035"/>
        <end position="1052"/>
    </location>
</feature>
<sequence length="1189" mass="133216">MKSPAVDQEVPQEQDSREPTEVLQTVAAGGADDETLSVVDEAVSDALDSDFGAGIDPEGKEQVGDGAAGFGETMNQLALSSTEATVLRKSFDMVLAALGNDREALGDAIYGLKIHALVAIKEPWDGSRPDEKPPNDWAKCGENEKDGVPIFDGNSELYAPFRRAALNYVETLEWKKRSLAGPRLQAALEGSARVAVQHKTPGWISHQEGATMLLDFLKTKVQAPTLAEAGKMISRFFYTIKRRKGESMNACGWFVTMSLSMRPDERWQKQYKSMEICLERRLLTKAYLMQVPSSPSQLCSRVQVWKIISPPVSTIVTRRLMKMGACEKRSRTLGMDRKADRFLPDFVVAWILLQRSGLDSTERGTIIASLRNIFTTDNVKKALKLAWPEDDLRRRDQNRGTALALDEDDSKDILLQQDEEESDSEFFGLPSDEEKGEYGLLCSDVDHALQVFHQAKRTLKDARERQSTYLKNRQFYPIKRDGALCKGKGKETACKGKACKVDNMEALAASKDKLLLFKKSLEKASPSSQLTATLEELNSLERRLGSRKVHWMDALSASPKEEHQTCPETSYKAAVKELNAVSHRKDSLRQYLQDRNVKMTGNETIPQLLGLGLLMIGEKIPGHSEDSLDFGSHANKTYGMMKGASYAEWVITTYHESGGHEGTSNWRLKRFAEWLINVSHPTPKTAAPVTPKKTAGKIQVSSPDITSDSSFSKVSMTKKKGWRLEEGPVPFLLPHENLSDYMYQQGAKAEAMPDEGSTAKSIPVPPRSEEEEMLSDNEIKIQGLESQLQAVKGASKREKRATILAAEADKRGCLFVVELSERMNPSKMNLNMIPRNMFLNGWMTYPQGGNLQDIWAPPVKRAFTKTPGVKRKEQDFLMEPSRRRRRKMEQNRTPTSWSYLLPPHELLHSTSVQDACVAIEIDLPSDRDLKKKGWMRDFSSFLVNQVKKNHVEVLERYLTEEEKKLFVAAKDVKVKNFILAKVFECLPDHMMPDPSQVIRMRGVLTWKVNPETSAKKAKARVVVLGYLDPDYGRRPSASPSPALHDSSSSSAPQVLDSPLRRATPQERELDVVSPVYWVSSKITRVCVLVSDSKNVFDWLNQTMLTLRGAEKRNDLETLCLKEENFTTPRAVVSLRFFNCFRLLLEKAEDPNELKIYVETLAFKLLGREGIVGDGGSVLGLAEICAVGVT</sequence>
<evidence type="ECO:0000313" key="2">
    <source>
        <dbReference type="EMBL" id="CAK9076750.1"/>
    </source>
</evidence>
<comment type="caution">
    <text evidence="2">The sequence shown here is derived from an EMBL/GenBank/DDBJ whole genome shotgun (WGS) entry which is preliminary data.</text>
</comment>
<dbReference type="Proteomes" id="UP001642484">
    <property type="component" value="Unassembled WGS sequence"/>
</dbReference>
<feature type="region of interest" description="Disordered" evidence="1">
    <location>
        <begin position="1"/>
        <end position="20"/>
    </location>
</feature>
<proteinExistence type="predicted"/>
<gene>
    <name evidence="2" type="ORF">CCMP2556_LOCUS37821</name>
</gene>
<feature type="region of interest" description="Disordered" evidence="1">
    <location>
        <begin position="684"/>
        <end position="712"/>
    </location>
</feature>